<keyword evidence="5" id="KW-0560">Oxidoreductase</keyword>
<comment type="cofactor">
    <cofactor evidence="1 7">
        <name>FAD</name>
        <dbReference type="ChEBI" id="CHEBI:57692"/>
    </cofactor>
</comment>
<dbReference type="Gene3D" id="3.30.560.10">
    <property type="entry name" value="Glucose Oxidase, domain 3"/>
    <property type="match status" value="1"/>
</dbReference>
<accession>A0A8G0PKX4</accession>
<dbReference type="AlphaFoldDB" id="A0A8G0PKX4"/>
<evidence type="ECO:0000259" key="9">
    <source>
        <dbReference type="PROSITE" id="PS00623"/>
    </source>
</evidence>
<evidence type="ECO:0000259" key="10">
    <source>
        <dbReference type="PROSITE" id="PS00624"/>
    </source>
</evidence>
<keyword evidence="3 8" id="KW-0285">Flavoprotein</keyword>
<name>A0A8G0PKX4_9HYPO</name>
<evidence type="ECO:0000256" key="7">
    <source>
        <dbReference type="PIRSR" id="PIRSR000137-2"/>
    </source>
</evidence>
<evidence type="ECO:0000256" key="3">
    <source>
        <dbReference type="ARBA" id="ARBA00022630"/>
    </source>
</evidence>
<evidence type="ECO:0000256" key="8">
    <source>
        <dbReference type="RuleBase" id="RU003968"/>
    </source>
</evidence>
<dbReference type="GO" id="GO:0050660">
    <property type="term" value="F:flavin adenine dinucleotide binding"/>
    <property type="evidence" value="ECO:0007669"/>
    <property type="project" value="InterPro"/>
</dbReference>
<dbReference type="InterPro" id="IPR012132">
    <property type="entry name" value="GMC_OxRdtase"/>
</dbReference>
<dbReference type="InterPro" id="IPR007867">
    <property type="entry name" value="GMC_OxRtase_C"/>
</dbReference>
<comment type="similarity">
    <text evidence="2 8">Belongs to the GMC oxidoreductase family.</text>
</comment>
<feature type="binding site" evidence="7">
    <location>
        <position position="333"/>
    </location>
    <ligand>
        <name>FAD</name>
        <dbReference type="ChEBI" id="CHEBI:57692"/>
    </ligand>
</feature>
<feature type="domain" description="Glucose-methanol-choline oxidoreductase N-terminal" evidence="10">
    <location>
        <begin position="374"/>
        <end position="388"/>
    </location>
</feature>
<feature type="domain" description="Glucose-methanol-choline oxidoreductase N-terminal" evidence="9">
    <location>
        <begin position="181"/>
        <end position="204"/>
    </location>
</feature>
<evidence type="ECO:0000256" key="6">
    <source>
        <dbReference type="PIRSR" id="PIRSR000137-1"/>
    </source>
</evidence>
<dbReference type="Gene3D" id="4.10.450.10">
    <property type="entry name" value="Glucose Oxidase, domain 2"/>
    <property type="match status" value="1"/>
</dbReference>
<proteinExistence type="inferred from homology"/>
<dbReference type="InterPro" id="IPR000172">
    <property type="entry name" value="GMC_OxRdtase_N"/>
</dbReference>
<evidence type="ECO:0000256" key="2">
    <source>
        <dbReference type="ARBA" id="ARBA00010790"/>
    </source>
</evidence>
<dbReference type="Pfam" id="PF00732">
    <property type="entry name" value="GMC_oxred_N"/>
    <property type="match status" value="1"/>
</dbReference>
<dbReference type="Proteomes" id="UP000826661">
    <property type="component" value="Chromosome VII"/>
</dbReference>
<evidence type="ECO:0000256" key="1">
    <source>
        <dbReference type="ARBA" id="ARBA00001974"/>
    </source>
</evidence>
<dbReference type="Gene3D" id="3.50.50.60">
    <property type="entry name" value="FAD/NAD(P)-binding domain"/>
    <property type="match status" value="1"/>
</dbReference>
<dbReference type="PROSITE" id="PS00623">
    <property type="entry name" value="GMC_OXRED_1"/>
    <property type="match status" value="1"/>
</dbReference>
<protein>
    <submittedName>
        <fullName evidence="11">GMC oxidoreductase</fullName>
    </submittedName>
</protein>
<dbReference type="PROSITE" id="PS00624">
    <property type="entry name" value="GMC_OXRED_2"/>
    <property type="match status" value="1"/>
</dbReference>
<dbReference type="PIRSF" id="PIRSF000137">
    <property type="entry name" value="Alcohol_oxidase"/>
    <property type="match status" value="1"/>
</dbReference>
<reference evidence="11 12" key="1">
    <citation type="journal article" date="2021" name="BMC Genomics">
        <title>Telomere-to-telomere genome assembly of asparaginase-producing Trichoderma simmonsii.</title>
        <authorList>
            <person name="Chung D."/>
            <person name="Kwon Y.M."/>
            <person name="Yang Y."/>
        </authorList>
    </citation>
    <scope>NUCLEOTIDE SEQUENCE [LARGE SCALE GENOMIC DNA]</scope>
    <source>
        <strain evidence="11 12">GH-Sj1</strain>
    </source>
</reference>
<dbReference type="SUPFAM" id="SSF54373">
    <property type="entry name" value="FAD-linked reductases, C-terminal domain"/>
    <property type="match status" value="1"/>
</dbReference>
<evidence type="ECO:0000256" key="5">
    <source>
        <dbReference type="ARBA" id="ARBA00023002"/>
    </source>
</evidence>
<feature type="binding site" evidence="7">
    <location>
        <position position="187"/>
    </location>
    <ligand>
        <name>FAD</name>
        <dbReference type="ChEBI" id="CHEBI:57692"/>
    </ligand>
</feature>
<dbReference type="InterPro" id="IPR036188">
    <property type="entry name" value="FAD/NAD-bd_sf"/>
</dbReference>
<sequence length="667" mass="72685">MCLIGPKTLQTPSRDDLTSLHLQFHGNRVLQKVKRKEYKSTAVRWISLSIYILARSRTFETLIVDSVMVSSQSSMPSLKTRFGALALATAFLPLRSLAARIDSYDYIIVGAGTSGLLLANRLTEDANLNVAVIDPGADERNNTNVVNPLAWLGLSGTSVDWNYSSVPQEYIGGRILPYDAGKGIGGTSLINGMTYIRGDQAQFDSWEDLNPGSGWNWDTMLQYYKKAERFFPPSSWQEAVGALYEEEYHGSSGGIDVGFSPVLLNGSFYGDAKTAWANLGQSLDKDVNSGHTAGFDVWPQTLNPIDNTRCDSATAFYWPVQDRPNLTLINGTVSRILWKNYTGSTPEASGVEYVMPNGQSKTVKAAKEVILSAGALRTPLILELSGVGNPNILEELGIEAVVDLPGVGENMIDQPNMALSYSTNTTFPGYAPYATFVNATSLFGDGFKRVSDVTKLLLPHWARQISKETNRALNASAVEQLLRVQYDLIFEKDVTIAEILSTASGTGAFSAYWGTLPFSRGSVHLNSTDDINTPKINPRFMAIDFDMIVQIAIGRLAATFWNTPPISTSIETDLQQALSPDASWNQWKNFTDNTVISNAHPIGTAAMLPRKLGGVVDPQLRVYGTKNVRVVDASVIPLQISGHLTATLYAIAERAAAEFIAPARDAV</sequence>
<dbReference type="GO" id="GO:0016614">
    <property type="term" value="F:oxidoreductase activity, acting on CH-OH group of donors"/>
    <property type="evidence" value="ECO:0007669"/>
    <property type="project" value="InterPro"/>
</dbReference>
<feature type="active site" description="Proton donor" evidence="6">
    <location>
        <position position="600"/>
    </location>
</feature>
<dbReference type="Pfam" id="PF05199">
    <property type="entry name" value="GMC_oxred_C"/>
    <property type="match status" value="1"/>
</dbReference>
<organism evidence="11 12">
    <name type="scientific">Trichoderma simmonsii</name>
    <dbReference type="NCBI Taxonomy" id="1491479"/>
    <lineage>
        <taxon>Eukaryota</taxon>
        <taxon>Fungi</taxon>
        <taxon>Dikarya</taxon>
        <taxon>Ascomycota</taxon>
        <taxon>Pezizomycotina</taxon>
        <taxon>Sordariomycetes</taxon>
        <taxon>Hypocreomycetidae</taxon>
        <taxon>Hypocreales</taxon>
        <taxon>Hypocreaceae</taxon>
        <taxon>Trichoderma</taxon>
    </lineage>
</organism>
<dbReference type="EMBL" id="CP075870">
    <property type="protein sequence ID" value="QYT06201.1"/>
    <property type="molecule type" value="Genomic_DNA"/>
</dbReference>
<dbReference type="PANTHER" id="PTHR11552">
    <property type="entry name" value="GLUCOSE-METHANOL-CHOLINE GMC OXIDOREDUCTASE"/>
    <property type="match status" value="1"/>
</dbReference>
<keyword evidence="4 7" id="KW-0274">FAD</keyword>
<evidence type="ECO:0000256" key="4">
    <source>
        <dbReference type="ARBA" id="ARBA00022827"/>
    </source>
</evidence>
<keyword evidence="12" id="KW-1185">Reference proteome</keyword>
<evidence type="ECO:0000313" key="11">
    <source>
        <dbReference type="EMBL" id="QYT06201.1"/>
    </source>
</evidence>
<feature type="binding site" evidence="7">
    <location>
        <begin position="113"/>
        <end position="114"/>
    </location>
    <ligand>
        <name>FAD</name>
        <dbReference type="ChEBI" id="CHEBI:57692"/>
    </ligand>
</feature>
<dbReference type="InterPro" id="IPR027424">
    <property type="entry name" value="Glucose_Oxidase_domain_2"/>
</dbReference>
<gene>
    <name evidence="11" type="ORF">H0G86_013064</name>
</gene>
<evidence type="ECO:0000313" key="12">
    <source>
        <dbReference type="Proteomes" id="UP000826661"/>
    </source>
</evidence>
<feature type="active site" description="Proton acceptor" evidence="6">
    <location>
        <position position="643"/>
    </location>
</feature>
<dbReference type="SUPFAM" id="SSF51905">
    <property type="entry name" value="FAD/NAD(P)-binding domain"/>
    <property type="match status" value="1"/>
</dbReference>
<dbReference type="PANTHER" id="PTHR11552:SF201">
    <property type="entry name" value="GLUCOSE-METHANOL-CHOLINE OXIDOREDUCTASE N-TERMINAL DOMAIN-CONTAINING PROTEIN"/>
    <property type="match status" value="1"/>
</dbReference>